<reference evidence="4" key="1">
    <citation type="journal article" date="2006" name="PLoS Biol.">
        <title>Macronuclear genome sequence of the ciliate Tetrahymena thermophila, a model eukaryote.</title>
        <authorList>
            <person name="Eisen J.A."/>
            <person name="Coyne R.S."/>
            <person name="Wu M."/>
            <person name="Wu D."/>
            <person name="Thiagarajan M."/>
            <person name="Wortman J.R."/>
            <person name="Badger J.H."/>
            <person name="Ren Q."/>
            <person name="Amedeo P."/>
            <person name="Jones K.M."/>
            <person name="Tallon L.J."/>
            <person name="Delcher A.L."/>
            <person name="Salzberg S.L."/>
            <person name="Silva J.C."/>
            <person name="Haas B.J."/>
            <person name="Majoros W.H."/>
            <person name="Farzad M."/>
            <person name="Carlton J.M."/>
            <person name="Smith R.K. Jr."/>
            <person name="Garg J."/>
            <person name="Pearlman R.E."/>
            <person name="Karrer K.M."/>
            <person name="Sun L."/>
            <person name="Manning G."/>
            <person name="Elde N.C."/>
            <person name="Turkewitz A.P."/>
            <person name="Asai D.J."/>
            <person name="Wilkes D.E."/>
            <person name="Wang Y."/>
            <person name="Cai H."/>
            <person name="Collins K."/>
            <person name="Stewart B.A."/>
            <person name="Lee S.R."/>
            <person name="Wilamowska K."/>
            <person name="Weinberg Z."/>
            <person name="Ruzzo W.L."/>
            <person name="Wloga D."/>
            <person name="Gaertig J."/>
            <person name="Frankel J."/>
            <person name="Tsao C.-C."/>
            <person name="Gorovsky M.A."/>
            <person name="Keeling P.J."/>
            <person name="Waller R.F."/>
            <person name="Patron N.J."/>
            <person name="Cherry J.M."/>
            <person name="Stover N.A."/>
            <person name="Krieger C.J."/>
            <person name="del Toro C."/>
            <person name="Ryder H.F."/>
            <person name="Williamson S.C."/>
            <person name="Barbeau R.A."/>
            <person name="Hamilton E.P."/>
            <person name="Orias E."/>
        </authorList>
    </citation>
    <scope>NUCLEOTIDE SEQUENCE [LARGE SCALE GENOMIC DNA]</scope>
    <source>
        <strain evidence="4">SB210</strain>
    </source>
</reference>
<dbReference type="EMBL" id="GG662712">
    <property type="protein sequence ID" value="EAR94616.2"/>
    <property type="molecule type" value="Genomic_DNA"/>
</dbReference>
<feature type="compositionally biased region" description="Low complexity" evidence="1">
    <location>
        <begin position="76"/>
        <end position="85"/>
    </location>
</feature>
<dbReference type="Gene3D" id="2.40.50.140">
    <property type="entry name" value="Nucleic acid-binding proteins"/>
    <property type="match status" value="1"/>
</dbReference>
<gene>
    <name evidence="3" type="ORF">TTHERM_00051840</name>
</gene>
<keyword evidence="4" id="KW-1185">Reference proteome</keyword>
<dbReference type="Proteomes" id="UP000009168">
    <property type="component" value="Unassembled WGS sequence"/>
</dbReference>
<feature type="region of interest" description="Disordered" evidence="1">
    <location>
        <begin position="63"/>
        <end position="90"/>
    </location>
</feature>
<sequence>MRKNQCKIFFWHFNYLNLFFFMRSSSSFYFQQEISNKLNKFQKKQENTQTKFLIKKKKAQQMSQQKSRGYNKSDQQHNQYNQQNQEPPKQVKPTYYDLELNSKKNANSVFIKAQVVSIEEQESKFPTSNQAKTLIVSLAQILQERNQTQKAQIKVHPPNPIFYKDLEEKQKEKHYNFFLNAKKQLDNNELVLIEILNGKLKREKENKQRDNNETTKKQKIIQLKEWTQVKKCERFFENNDKKMGEINQIKDITANNKYVNILAVVTAIKPLGEIAKGSQLLSPEFKAEKPEDQPLNHHITLRDQTGEIHCILPNIDKFKSFIQLGKYLFFQKAQIQHSKIKEGETNIFLNIYINEKKQKPKGFIWDCSSLPEFETAIPSIKSSTNLINVSNKVWIVKVPQTQTAQ</sequence>
<evidence type="ECO:0000256" key="1">
    <source>
        <dbReference type="SAM" id="MobiDB-lite"/>
    </source>
</evidence>
<feature type="chain" id="PRO_5004201664" evidence="2">
    <location>
        <begin position="28"/>
        <end position="405"/>
    </location>
</feature>
<keyword evidence="2" id="KW-0732">Signal</keyword>
<dbReference type="InterPro" id="IPR012340">
    <property type="entry name" value="NA-bd_OB-fold"/>
</dbReference>
<dbReference type="RefSeq" id="XP_001014881.2">
    <property type="nucleotide sequence ID" value="XM_001014881.3"/>
</dbReference>
<dbReference type="HOGENOM" id="CLU_807726_0_0_1"/>
<organism evidence="3 4">
    <name type="scientific">Tetrahymena thermophila (strain SB210)</name>
    <dbReference type="NCBI Taxonomy" id="312017"/>
    <lineage>
        <taxon>Eukaryota</taxon>
        <taxon>Sar</taxon>
        <taxon>Alveolata</taxon>
        <taxon>Ciliophora</taxon>
        <taxon>Intramacronucleata</taxon>
        <taxon>Oligohymenophorea</taxon>
        <taxon>Hymenostomatida</taxon>
        <taxon>Tetrahymenina</taxon>
        <taxon>Tetrahymenidae</taxon>
        <taxon>Tetrahymena</taxon>
    </lineage>
</organism>
<proteinExistence type="predicted"/>
<dbReference type="AlphaFoldDB" id="Q23D05"/>
<protein>
    <submittedName>
        <fullName evidence="3">Uncharacterized protein</fullName>
    </submittedName>
</protein>
<feature type="signal peptide" evidence="2">
    <location>
        <begin position="1"/>
        <end position="27"/>
    </location>
</feature>
<evidence type="ECO:0000256" key="2">
    <source>
        <dbReference type="SAM" id="SignalP"/>
    </source>
</evidence>
<evidence type="ECO:0000313" key="3">
    <source>
        <dbReference type="EMBL" id="EAR94616.2"/>
    </source>
</evidence>
<dbReference type="KEGG" id="tet:TTHERM_00051840"/>
<dbReference type="GeneID" id="7829168"/>
<evidence type="ECO:0000313" key="4">
    <source>
        <dbReference type="Proteomes" id="UP000009168"/>
    </source>
</evidence>
<name>Q23D05_TETTS</name>
<dbReference type="InParanoid" id="Q23D05"/>
<accession>Q23D05</accession>